<dbReference type="Proteomes" id="UP000054559">
    <property type="component" value="Unassembled WGS sequence"/>
</dbReference>
<dbReference type="STRING" id="454286.A0A0J8QIG3"/>
<gene>
    <name evidence="1" type="ORF">CISG_00549</name>
</gene>
<organism evidence="1 2">
    <name type="scientific">Coccidioides immitis RMSCC 3703</name>
    <dbReference type="NCBI Taxonomy" id="454286"/>
    <lineage>
        <taxon>Eukaryota</taxon>
        <taxon>Fungi</taxon>
        <taxon>Dikarya</taxon>
        <taxon>Ascomycota</taxon>
        <taxon>Pezizomycotina</taxon>
        <taxon>Eurotiomycetes</taxon>
        <taxon>Eurotiomycetidae</taxon>
        <taxon>Onygenales</taxon>
        <taxon>Onygenaceae</taxon>
        <taxon>Coccidioides</taxon>
    </lineage>
</organism>
<protein>
    <submittedName>
        <fullName evidence="1">Mitochondrial processing peptidase beta subunit</fullName>
    </submittedName>
</protein>
<evidence type="ECO:0000313" key="1">
    <source>
        <dbReference type="EMBL" id="KMU72240.1"/>
    </source>
</evidence>
<proteinExistence type="predicted"/>
<dbReference type="AlphaFoldDB" id="A0A0J8QIG3"/>
<dbReference type="EMBL" id="DS268118">
    <property type="protein sequence ID" value="KMU72240.1"/>
    <property type="molecule type" value="Genomic_DNA"/>
</dbReference>
<sequence>MASRRLASSLNGALRSRAALQAVRPAKRGFATPVSTAATTQSTTLSNGLTVNRDRVFSVGSDINSRSLDRRW</sequence>
<evidence type="ECO:0000313" key="2">
    <source>
        <dbReference type="Proteomes" id="UP000054559"/>
    </source>
</evidence>
<reference evidence="2" key="1">
    <citation type="journal article" date="2010" name="Genome Res.">
        <title>Population genomic sequencing of Coccidioides fungi reveals recent hybridization and transposon control.</title>
        <authorList>
            <person name="Neafsey D.E."/>
            <person name="Barker B.M."/>
            <person name="Sharpton T.J."/>
            <person name="Stajich J.E."/>
            <person name="Park D.J."/>
            <person name="Whiston E."/>
            <person name="Hung C.-Y."/>
            <person name="McMahan C."/>
            <person name="White J."/>
            <person name="Sykes S."/>
            <person name="Heiman D."/>
            <person name="Young S."/>
            <person name="Zeng Q."/>
            <person name="Abouelleil A."/>
            <person name="Aftuck L."/>
            <person name="Bessette D."/>
            <person name="Brown A."/>
            <person name="FitzGerald M."/>
            <person name="Lui A."/>
            <person name="Macdonald J.P."/>
            <person name="Priest M."/>
            <person name="Orbach M.J."/>
            <person name="Galgiani J.N."/>
            <person name="Kirkland T.N."/>
            <person name="Cole G.T."/>
            <person name="Birren B.W."/>
            <person name="Henn M.R."/>
            <person name="Taylor J.W."/>
            <person name="Rounsley S.D."/>
        </authorList>
    </citation>
    <scope>NUCLEOTIDE SEQUENCE [LARGE SCALE GENOMIC DNA]</scope>
    <source>
        <strain evidence="2">RMSCC 3703</strain>
    </source>
</reference>
<name>A0A0J8QIG3_COCIT</name>
<accession>A0A0J8QIG3</accession>